<sequence length="660" mass="75192">MHWRKPAPTGAIECVLEHKFLDQNPKFEALSYVWGVCKEEDLVPVEVGGHEFRVTPNLKDALQYIRKEKEEVCMWADAICINQQDEEEKAIQVGMMRDIYKTAKIVTVFLGAGTIEGRSLIAALNRLGHEAFVVGIQSLNSGELMDLLNDKIDDSSSTVKRAALELADQAERWFPWVSYHDFTKYEYWKRVWVFQEFCITSKCRIMLGRDETDFETFAGAHTLLNMMTGRTLRRLHEENVGLGIKVVEEEKKDNQNGAIGLEHWKQQIKVNENVIQMISNSEGRRITSMIGARKGYQSNKGNRTLIRLLERCYVLGSSPSNKEATHARDKIYGLLGLASDAKPLDIVPHYRNLKSDLETAAIFKDVTSKLLLHGYIDILAWCQWPKSIEHLPSWVPDFGAINEPCSQTTADKIFSASGNSQFVWTKLPEKCFSIRGARIDEIRGVGNPWTPNSLADPMSVSTSDRTSMNQQLLGYFHAISLFADYAKAEGSVKMTGDQWNEAFWRVPCGDQLWIDNKRKRATDNGLDAYNALVKEIIFYQSIISHNMDPQQPNMIPEVSLDEQMAEYPRLLRSEARRQYRVALDLQHDRRPFISLLGYIGLVPTRAKEGDLVVILCGAVQPFVLRRVGKQYELVGEAYVYGIMDGEFMRTNPLVEEYELV</sequence>
<dbReference type="InterPro" id="IPR052895">
    <property type="entry name" value="HetReg/Transcr_Mod"/>
</dbReference>
<name>A0A2J6RP72_HYAVF</name>
<dbReference type="PANTHER" id="PTHR24148:SF64">
    <property type="entry name" value="HETEROKARYON INCOMPATIBILITY DOMAIN-CONTAINING PROTEIN"/>
    <property type="match status" value="1"/>
</dbReference>
<dbReference type="Pfam" id="PF06985">
    <property type="entry name" value="HET"/>
    <property type="match status" value="1"/>
</dbReference>
<protein>
    <submittedName>
        <fullName evidence="2">Heterokaryon incompatibility protein-like protein</fullName>
    </submittedName>
</protein>
<evidence type="ECO:0000313" key="3">
    <source>
        <dbReference type="Proteomes" id="UP000235786"/>
    </source>
</evidence>
<dbReference type="EMBL" id="KZ613945">
    <property type="protein sequence ID" value="PMD40316.1"/>
    <property type="molecule type" value="Genomic_DNA"/>
</dbReference>
<evidence type="ECO:0000313" key="2">
    <source>
        <dbReference type="EMBL" id="PMD40316.1"/>
    </source>
</evidence>
<reference evidence="2 3" key="1">
    <citation type="submission" date="2016-04" db="EMBL/GenBank/DDBJ databases">
        <title>A degradative enzymes factory behind the ericoid mycorrhizal symbiosis.</title>
        <authorList>
            <consortium name="DOE Joint Genome Institute"/>
            <person name="Martino E."/>
            <person name="Morin E."/>
            <person name="Grelet G."/>
            <person name="Kuo A."/>
            <person name="Kohler A."/>
            <person name="Daghino S."/>
            <person name="Barry K."/>
            <person name="Choi C."/>
            <person name="Cichocki N."/>
            <person name="Clum A."/>
            <person name="Copeland A."/>
            <person name="Hainaut M."/>
            <person name="Haridas S."/>
            <person name="Labutti K."/>
            <person name="Lindquist E."/>
            <person name="Lipzen A."/>
            <person name="Khouja H.-R."/>
            <person name="Murat C."/>
            <person name="Ohm R."/>
            <person name="Olson A."/>
            <person name="Spatafora J."/>
            <person name="Veneault-Fourrey C."/>
            <person name="Henrissat B."/>
            <person name="Grigoriev I."/>
            <person name="Martin F."/>
            <person name="Perotto S."/>
        </authorList>
    </citation>
    <scope>NUCLEOTIDE SEQUENCE [LARGE SCALE GENOMIC DNA]</scope>
    <source>
        <strain evidence="2 3">F</strain>
    </source>
</reference>
<dbReference type="Proteomes" id="UP000235786">
    <property type="component" value="Unassembled WGS sequence"/>
</dbReference>
<organism evidence="2 3">
    <name type="scientific">Hyaloscypha variabilis (strain UAMH 11265 / GT02V1 / F)</name>
    <name type="common">Meliniomyces variabilis</name>
    <dbReference type="NCBI Taxonomy" id="1149755"/>
    <lineage>
        <taxon>Eukaryota</taxon>
        <taxon>Fungi</taxon>
        <taxon>Dikarya</taxon>
        <taxon>Ascomycota</taxon>
        <taxon>Pezizomycotina</taxon>
        <taxon>Leotiomycetes</taxon>
        <taxon>Helotiales</taxon>
        <taxon>Hyaloscyphaceae</taxon>
        <taxon>Hyaloscypha</taxon>
        <taxon>Hyaloscypha variabilis</taxon>
    </lineage>
</organism>
<proteinExistence type="predicted"/>
<feature type="domain" description="Heterokaryon incompatibility" evidence="1">
    <location>
        <begin position="27"/>
        <end position="196"/>
    </location>
</feature>
<dbReference type="OrthoDB" id="2157530at2759"/>
<accession>A0A2J6RP72</accession>
<dbReference type="InterPro" id="IPR010730">
    <property type="entry name" value="HET"/>
</dbReference>
<dbReference type="PANTHER" id="PTHR24148">
    <property type="entry name" value="ANKYRIN REPEAT DOMAIN-CONTAINING PROTEIN 39 HOMOLOG-RELATED"/>
    <property type="match status" value="1"/>
</dbReference>
<dbReference type="AlphaFoldDB" id="A0A2J6RP72"/>
<keyword evidence="3" id="KW-1185">Reference proteome</keyword>
<evidence type="ECO:0000259" key="1">
    <source>
        <dbReference type="Pfam" id="PF06985"/>
    </source>
</evidence>
<gene>
    <name evidence="2" type="ORF">L207DRAFT_582528</name>
</gene>
<dbReference type="Pfam" id="PF26639">
    <property type="entry name" value="Het-6_barrel"/>
    <property type="match status" value="1"/>
</dbReference>